<accession>A0A418XW20</accession>
<keyword evidence="2" id="KW-1277">Toxin-antitoxin system</keyword>
<proteinExistence type="inferred from homology"/>
<comment type="similarity">
    <text evidence="1">Belongs to the RelE toxin family.</text>
</comment>
<dbReference type="Pfam" id="PF05016">
    <property type="entry name" value="ParE_toxin"/>
    <property type="match status" value="1"/>
</dbReference>
<keyword evidence="4" id="KW-1185">Reference proteome</keyword>
<dbReference type="Proteomes" id="UP000284006">
    <property type="component" value="Unassembled WGS sequence"/>
</dbReference>
<evidence type="ECO:0000256" key="1">
    <source>
        <dbReference type="ARBA" id="ARBA00006226"/>
    </source>
</evidence>
<dbReference type="PANTHER" id="PTHR33755:SF6">
    <property type="entry name" value="PLASMID STABILIZATION SYSTEM PROTEIN"/>
    <property type="match status" value="1"/>
</dbReference>
<dbReference type="OrthoDB" id="9798046at2"/>
<evidence type="ECO:0000313" key="3">
    <source>
        <dbReference type="EMBL" id="RJG16973.1"/>
    </source>
</evidence>
<dbReference type="InterPro" id="IPR035093">
    <property type="entry name" value="RelE/ParE_toxin_dom_sf"/>
</dbReference>
<dbReference type="AlphaFoldDB" id="A0A418XW20"/>
<dbReference type="RefSeq" id="WP_119810735.1">
    <property type="nucleotide sequence ID" value="NZ_QYUP01000103.1"/>
</dbReference>
<name>A0A418XW20_9BURK</name>
<dbReference type="InterPro" id="IPR051803">
    <property type="entry name" value="TA_system_RelE-like_toxin"/>
</dbReference>
<dbReference type="PANTHER" id="PTHR33755">
    <property type="entry name" value="TOXIN PARE1-RELATED"/>
    <property type="match status" value="1"/>
</dbReference>
<evidence type="ECO:0000313" key="4">
    <source>
        <dbReference type="Proteomes" id="UP000284006"/>
    </source>
</evidence>
<protein>
    <submittedName>
        <fullName evidence="3">Type II toxin-antitoxin system RelE/ParE family toxin</fullName>
    </submittedName>
</protein>
<organism evidence="3 4">
    <name type="scientific">Massilia cavernae</name>
    <dbReference type="NCBI Taxonomy" id="2320864"/>
    <lineage>
        <taxon>Bacteria</taxon>
        <taxon>Pseudomonadati</taxon>
        <taxon>Pseudomonadota</taxon>
        <taxon>Betaproteobacteria</taxon>
        <taxon>Burkholderiales</taxon>
        <taxon>Oxalobacteraceae</taxon>
        <taxon>Telluria group</taxon>
        <taxon>Massilia</taxon>
    </lineage>
</organism>
<evidence type="ECO:0000256" key="2">
    <source>
        <dbReference type="ARBA" id="ARBA00022649"/>
    </source>
</evidence>
<dbReference type="SUPFAM" id="SSF143011">
    <property type="entry name" value="RelE-like"/>
    <property type="match status" value="1"/>
</dbReference>
<comment type="caution">
    <text evidence="3">The sequence shown here is derived from an EMBL/GenBank/DDBJ whole genome shotgun (WGS) entry which is preliminary data.</text>
</comment>
<dbReference type="NCBIfam" id="TIGR02385">
    <property type="entry name" value="RelE_StbE"/>
    <property type="match status" value="1"/>
</dbReference>
<dbReference type="InterPro" id="IPR007712">
    <property type="entry name" value="RelE/ParE_toxin"/>
</dbReference>
<reference evidence="3 4" key="1">
    <citation type="submission" date="2018-09" db="EMBL/GenBank/DDBJ databases">
        <authorList>
            <person name="Zhu H."/>
        </authorList>
    </citation>
    <scope>NUCLEOTIDE SEQUENCE [LARGE SCALE GENOMIC DNA]</scope>
    <source>
        <strain evidence="3 4">K1S02-61</strain>
    </source>
</reference>
<sequence length="88" mass="10084">MKLIWSRRADCDRDTIIARVAHDSPAAAWALNKIIKQKTSALLAHPLLYRRGQLPDTREMVIHPHYVVIYRVTSSAVEILRIKHTAQS</sequence>
<dbReference type="Gene3D" id="3.30.2310.20">
    <property type="entry name" value="RelE-like"/>
    <property type="match status" value="1"/>
</dbReference>
<gene>
    <name evidence="3" type="ORF">D3872_10575</name>
</gene>
<dbReference type="EMBL" id="QYUP01000103">
    <property type="protein sequence ID" value="RJG16973.1"/>
    <property type="molecule type" value="Genomic_DNA"/>
</dbReference>